<comment type="caution">
    <text evidence="1">The sequence shown here is derived from an EMBL/GenBank/DDBJ whole genome shotgun (WGS) entry which is preliminary data.</text>
</comment>
<evidence type="ECO:0000313" key="1">
    <source>
        <dbReference type="EMBL" id="OAN36785.1"/>
    </source>
</evidence>
<organism evidence="1 2">
    <name type="scientific">Mycolicibacterium iranicum</name>
    <name type="common">Mycobacterium iranicum</name>
    <dbReference type="NCBI Taxonomy" id="912594"/>
    <lineage>
        <taxon>Bacteria</taxon>
        <taxon>Bacillati</taxon>
        <taxon>Actinomycetota</taxon>
        <taxon>Actinomycetes</taxon>
        <taxon>Mycobacteriales</taxon>
        <taxon>Mycobacteriaceae</taxon>
        <taxon>Mycolicibacterium</taxon>
    </lineage>
</organism>
<dbReference type="InterPro" id="IPR011749">
    <property type="entry name" value="CHP02243"/>
</dbReference>
<dbReference type="NCBIfam" id="TIGR02243">
    <property type="entry name" value="putative baseplate assembly protein"/>
    <property type="match status" value="1"/>
</dbReference>
<dbReference type="OrthoDB" id="9027184at2"/>
<protein>
    <submittedName>
        <fullName evidence="1">Uncharacterized protein</fullName>
    </submittedName>
</protein>
<dbReference type="AlphaFoldDB" id="A0A178LT50"/>
<dbReference type="Proteomes" id="UP000078396">
    <property type="component" value="Unassembled WGS sequence"/>
</dbReference>
<reference evidence="1 2" key="1">
    <citation type="submission" date="2016-04" db="EMBL/GenBank/DDBJ databases">
        <title>Draft Genome Sequences of Staphylococcus capitis Strain H36, S. capitis Strain H65, S. cohnii Strain H62, S. hominis Strain H69, Mycobacterium iranicum Strain H39, Plantibacter sp. Strain H53, Pseudomonas oryzihabitans Strain H72, and Microbacterium sp. Strain H83, isolated from residential settings.</title>
        <authorList>
            <person name="Lymperopoulou D."/>
            <person name="Adams R.I."/>
            <person name="Lindow S."/>
            <person name="Coil D.A."/>
            <person name="Jospin G."/>
            <person name="Eisen J.A."/>
        </authorList>
    </citation>
    <scope>NUCLEOTIDE SEQUENCE [LARGE SCALE GENOMIC DNA]</scope>
    <source>
        <strain evidence="1 2">H39</strain>
    </source>
</reference>
<gene>
    <name evidence="1" type="ORF">A4X20_06210</name>
</gene>
<sequence>MPLYDEEKRKDRAENLGQLNGLQMVLVSLFPAGINPTTAELEVQFFNTNQLAAIVADIVAVPARMQQIFPIFGGFRVPAGDGEGQVHVTAVAAGGAADTLVLTVEPIGDYSTYTLGVHYANIDPIFSEIAFRFRPGCFTPNCAPDWCPGEPARPAPAIDYLARDFDSFKHTLIAAMIERVPGWQPTSEADLDQVLIELFSAAADELSDYQDRVMNEAYLGTARKRVSLARHARLMDYYIHEGNQASTWLALEIGAGQSGTLPAGLPVWTGAPSPQPSADDQVFLTRGQARVSHILNRIKLYSWAGVIPALPAGAAGADLLAGGGSRGEANFARDLIRNGEIPRLLLQERLDPTTCNAAGRDPNKRQLLTLIAASAESVHDPDPNNPANVNAGTWVVRVSWREPLEHCYCFQTSCPDPPGGAVDDAALFHGNLVLAYHGRPGSLDFLDPDQPLNAETDLHFEPAPGDECTTRDEDCRQAAALVRRGGVVCRLPVDDPPLAYTSTPPGGEVWPKSTLNVSVVLPDKSLQPWNETPSLVTSQEQDTDFIVETDEEGHSMVRFGDGVNGHALPSGSTVRCRYQMGRGADGNVGADTLTNLDTLFDNLVAHARVWNPFDVTDGRSPEPVQEIIRRAPEAYTARQLRAVTLGDYRRRAEEVDGVSRAAARYAWTGSWRTVQVAIDPLGTTSLSAELVGRVSAHLESVRLIGEDLEIRAARYVPLDIQLEVCIKPDYWPEDLRFQLEMEFGNTYTRDGRMGFFHPDRWSFGQELHASEIIARAQAVEGIDHIISVRIKRWDAPTPGTDAILALRANEILRVDNDPDHMERGTITLTLNGGRR</sequence>
<name>A0A178LT50_MYCIR</name>
<proteinExistence type="predicted"/>
<evidence type="ECO:0000313" key="2">
    <source>
        <dbReference type="Proteomes" id="UP000078396"/>
    </source>
</evidence>
<dbReference type="EMBL" id="LWCS01000032">
    <property type="protein sequence ID" value="OAN36785.1"/>
    <property type="molecule type" value="Genomic_DNA"/>
</dbReference>
<dbReference type="RefSeq" id="WP_064282990.1">
    <property type="nucleotide sequence ID" value="NZ_LWCS01000032.1"/>
</dbReference>
<accession>A0A178LT50</accession>